<organism evidence="1">
    <name type="scientific">Thorea hispida</name>
    <dbReference type="NCBI Taxonomy" id="202687"/>
    <lineage>
        <taxon>Eukaryota</taxon>
        <taxon>Rhodophyta</taxon>
        <taxon>Florideophyceae</taxon>
        <taxon>Nemaliophycidae</taxon>
        <taxon>Thoreales</taxon>
        <taxon>Thoreaceae</taxon>
        <taxon>Thorea</taxon>
    </lineage>
</organism>
<protein>
    <recommendedName>
        <fullName evidence="2">Ycf80</fullName>
    </recommendedName>
</protein>
<evidence type="ECO:0008006" key="2">
    <source>
        <dbReference type="Google" id="ProtNLM"/>
    </source>
</evidence>
<reference evidence="1" key="1">
    <citation type="submission" date="2016-11" db="EMBL/GenBank/DDBJ databases">
        <title>Complete Chloroplast Genome of Thorea hispida.</title>
        <authorList>
            <person name="Nan F."/>
            <person name="Xie S."/>
        </authorList>
    </citation>
    <scope>NUCLEOTIDE SEQUENCE</scope>
</reference>
<name>A0A1Z1XAN5_9FLOR</name>
<gene>
    <name evidence="1" type="primary">ycf80</name>
</gene>
<dbReference type="EMBL" id="KY083065">
    <property type="protein sequence ID" value="ARX95922.1"/>
    <property type="molecule type" value="Genomic_DNA"/>
</dbReference>
<evidence type="ECO:0000313" key="1">
    <source>
        <dbReference type="EMBL" id="ARX95922.1"/>
    </source>
</evidence>
<proteinExistence type="predicted"/>
<keyword evidence="1" id="KW-0150">Chloroplast</keyword>
<accession>A0A1Z1XAN5</accession>
<geneLocation type="chloroplast" evidence="1"/>
<sequence>MNFFNSIALLLYKQPVICEHDVNYENKSQNRIISNSISRYFVYMKNAKAINTKYYKYMSNNNLIAATDFIYYFNKINYSKMSLFGELINKYCQQTIFLSSVTPKMQSYCNKMMKIENQITKEYRKKRVFNFNKAVFNYRIIVNTLMQSYFYEKAPQRISLPIKYSWKKSINCPTIVYNLVKRNKSKNFQNFSISFAQILKTVNIPLFTITNNLSQFVIAEPSEAILMKNKMKNIIYRWYYYSLLSGQDQAGIYEGWFFVNPGDANEYKTYIESKYHRSYKQNGLNIFISGIHLYYRLNRVSAPRVQFRLFPDLAEVSNLVMNSNYHYNTEFDQKQNCGKNYFQGQPIYFIKPIIYRQKQEGEEKIIYCHYQISEDLSQKKYYPIFLNRKVALNTWQKFRQVMIKKNILLPKYPVLHVYNLEDFLKDNENNIYWIRHNFLLVPSPEVYSFIKFININNYNKSQGILKKLYNVISPYVLWSTLWSRRIICSLTNKQPPV</sequence>
<dbReference type="AlphaFoldDB" id="A0A1Z1XAN5"/>
<keyword evidence="1" id="KW-0934">Plastid</keyword>